<name>A0ABS7UIZ0_9ACTN</name>
<dbReference type="SMART" id="SM00046">
    <property type="entry name" value="DAGKc"/>
    <property type="match status" value="1"/>
</dbReference>
<dbReference type="EMBL" id="JAIQZJ010000021">
    <property type="protein sequence ID" value="MBZ5741004.1"/>
    <property type="molecule type" value="Genomic_DNA"/>
</dbReference>
<proteinExistence type="predicted"/>
<dbReference type="Proteomes" id="UP000780875">
    <property type="component" value="Unassembled WGS sequence"/>
</dbReference>
<gene>
    <name evidence="2" type="ORF">K8U61_22765</name>
</gene>
<dbReference type="Pfam" id="PF00781">
    <property type="entry name" value="DAGK_cat"/>
    <property type="match status" value="1"/>
</dbReference>
<dbReference type="InterPro" id="IPR017438">
    <property type="entry name" value="ATP-NAD_kinase_N"/>
</dbReference>
<dbReference type="Gene3D" id="2.60.200.40">
    <property type="match status" value="1"/>
</dbReference>
<accession>A0ABS7UIZ0</accession>
<dbReference type="PANTHER" id="PTHR30492">
    <property type="entry name" value="METHYLGLYOXAL SYNTHASE"/>
    <property type="match status" value="1"/>
</dbReference>
<keyword evidence="3" id="KW-1185">Reference proteome</keyword>
<dbReference type="InterPro" id="IPR016064">
    <property type="entry name" value="NAD/diacylglycerol_kinase_sf"/>
</dbReference>
<keyword evidence="2" id="KW-0808">Transferase</keyword>
<dbReference type="Gene3D" id="3.40.50.10330">
    <property type="entry name" value="Probable inorganic polyphosphate/atp-NAD kinase, domain 1"/>
    <property type="match status" value="1"/>
</dbReference>
<dbReference type="GO" id="GO:0016301">
    <property type="term" value="F:kinase activity"/>
    <property type="evidence" value="ECO:0007669"/>
    <property type="project" value="UniProtKB-KW"/>
</dbReference>
<sequence length="321" mass="33017">MRASDVTVVVNPMKVDVEEVRSTLADVAAESGLPEPTIVETTEDDCGFGQTRTAVERGASLVCALGGDGTVRAVAQELVGTGVPLGLLPGGTGNLLARNVGGGVDGLADAARIAFAGRDRVIDVGWLVLDPSPAQLDGIPEPADNVHCFTVMAGVGFDAQMMADAPEGVKDKVGWAAYVASGGRHLTDPPFSLEVVVDGEATSATKARTVVVGNCGELTGGMVLLPDAELDDGLLDVATVSPESLTQWIGVAARVLAERGDGPALERSSGRDVTVAVDPPQLCEVDGDVLVEATTMRFVIQPDALVVRVSQDVGEPQQEAL</sequence>
<reference evidence="2 3" key="1">
    <citation type="submission" date="2021-09" db="EMBL/GenBank/DDBJ databases">
        <title>Whole genome sequence of Nocardioides sp. GBK3QG-3.</title>
        <authorList>
            <person name="Tuo L."/>
        </authorList>
    </citation>
    <scope>NUCLEOTIDE SEQUENCE [LARGE SCALE GENOMIC DNA]</scope>
    <source>
        <strain evidence="2 3">GBK3QG-3</strain>
    </source>
</reference>
<dbReference type="Pfam" id="PF19279">
    <property type="entry name" value="YegS_C"/>
    <property type="match status" value="1"/>
</dbReference>
<dbReference type="InterPro" id="IPR001206">
    <property type="entry name" value="Diacylglycerol_kinase_cat_dom"/>
</dbReference>
<dbReference type="PANTHER" id="PTHR30492:SF0">
    <property type="entry name" value="METHYLGLYOXAL SYNTHASE"/>
    <property type="match status" value="1"/>
</dbReference>
<dbReference type="InterPro" id="IPR045540">
    <property type="entry name" value="YegS/DAGK_C"/>
</dbReference>
<evidence type="ECO:0000313" key="3">
    <source>
        <dbReference type="Proteomes" id="UP000780875"/>
    </source>
</evidence>
<evidence type="ECO:0000259" key="1">
    <source>
        <dbReference type="PROSITE" id="PS50146"/>
    </source>
</evidence>
<dbReference type="SUPFAM" id="SSF111331">
    <property type="entry name" value="NAD kinase/diacylglycerol kinase-like"/>
    <property type="match status" value="1"/>
</dbReference>
<dbReference type="PROSITE" id="PS50146">
    <property type="entry name" value="DAGK"/>
    <property type="match status" value="1"/>
</dbReference>
<feature type="domain" description="DAGKc" evidence="1">
    <location>
        <begin position="1"/>
        <end position="131"/>
    </location>
</feature>
<dbReference type="RefSeq" id="WP_224125305.1">
    <property type="nucleotide sequence ID" value="NZ_JAIQZJ010000021.1"/>
</dbReference>
<evidence type="ECO:0000313" key="2">
    <source>
        <dbReference type="EMBL" id="MBZ5741004.1"/>
    </source>
</evidence>
<comment type="caution">
    <text evidence="2">The sequence shown here is derived from an EMBL/GenBank/DDBJ whole genome shotgun (WGS) entry which is preliminary data.</text>
</comment>
<dbReference type="InterPro" id="IPR004363">
    <property type="entry name" value="Methylgl_synth"/>
</dbReference>
<keyword evidence="2" id="KW-0418">Kinase</keyword>
<organism evidence="2 3">
    <name type="scientific">Nocardioides mangrovi</name>
    <dbReference type="NCBI Taxonomy" id="2874580"/>
    <lineage>
        <taxon>Bacteria</taxon>
        <taxon>Bacillati</taxon>
        <taxon>Actinomycetota</taxon>
        <taxon>Actinomycetes</taxon>
        <taxon>Propionibacteriales</taxon>
        <taxon>Nocardioidaceae</taxon>
        <taxon>Nocardioides</taxon>
    </lineage>
</organism>
<protein>
    <submittedName>
        <fullName evidence="2">Diacylglycerol kinase</fullName>
    </submittedName>
</protein>